<keyword evidence="8 9" id="KW-0175">Coiled coil</keyword>
<keyword evidence="4" id="KW-0677">Repeat</keyword>
<comment type="function">
    <text evidence="1">Confers resistance to late blight (Phytophthora infestans) races carrying the avirulence gene Avr1. Resistance proteins guard the plant against pathogens that contain an appropriate avirulence protein via an indirect interaction with this avirulence protein. That triggers a defense system including the hypersensitive response, which restricts the pathogen growth.</text>
</comment>
<keyword evidence="7" id="KW-0067">ATP-binding</keyword>
<keyword evidence="5" id="KW-0547">Nucleotide-binding</keyword>
<dbReference type="Pfam" id="PF13855">
    <property type="entry name" value="LRR_8"/>
    <property type="match status" value="1"/>
</dbReference>
<keyword evidence="6" id="KW-0611">Plant defense</keyword>
<organism evidence="12 13">
    <name type="scientific">Quercus rubra</name>
    <name type="common">Northern red oak</name>
    <name type="synonym">Quercus borealis</name>
    <dbReference type="NCBI Taxonomy" id="3512"/>
    <lineage>
        <taxon>Eukaryota</taxon>
        <taxon>Viridiplantae</taxon>
        <taxon>Streptophyta</taxon>
        <taxon>Embryophyta</taxon>
        <taxon>Tracheophyta</taxon>
        <taxon>Spermatophyta</taxon>
        <taxon>Magnoliopsida</taxon>
        <taxon>eudicotyledons</taxon>
        <taxon>Gunneridae</taxon>
        <taxon>Pentapetalae</taxon>
        <taxon>rosids</taxon>
        <taxon>fabids</taxon>
        <taxon>Fagales</taxon>
        <taxon>Fagaceae</taxon>
        <taxon>Quercus</taxon>
    </lineage>
</organism>
<name>A0AAN7IZ45_QUERU</name>
<dbReference type="InterPro" id="IPR032675">
    <property type="entry name" value="LRR_dom_sf"/>
</dbReference>
<feature type="compositionally biased region" description="Basic and acidic residues" evidence="10">
    <location>
        <begin position="173"/>
        <end position="186"/>
    </location>
</feature>
<dbReference type="InterPro" id="IPR001611">
    <property type="entry name" value="Leu-rich_rpt"/>
</dbReference>
<keyword evidence="13" id="KW-1185">Reference proteome</keyword>
<keyword evidence="2" id="KW-0433">Leucine-rich repeat</keyword>
<dbReference type="Gene3D" id="1.20.5.4130">
    <property type="match status" value="1"/>
</dbReference>
<dbReference type="InterPro" id="IPR042197">
    <property type="entry name" value="Apaf_helical"/>
</dbReference>
<evidence type="ECO:0000313" key="13">
    <source>
        <dbReference type="Proteomes" id="UP001324115"/>
    </source>
</evidence>
<dbReference type="InterPro" id="IPR002182">
    <property type="entry name" value="NB-ARC"/>
</dbReference>
<dbReference type="SUPFAM" id="SSF52058">
    <property type="entry name" value="L domain-like"/>
    <property type="match status" value="2"/>
</dbReference>
<evidence type="ECO:0000256" key="6">
    <source>
        <dbReference type="ARBA" id="ARBA00022821"/>
    </source>
</evidence>
<dbReference type="GO" id="GO:0006952">
    <property type="term" value="P:defense response"/>
    <property type="evidence" value="ECO:0007669"/>
    <property type="project" value="UniProtKB-KW"/>
</dbReference>
<dbReference type="Proteomes" id="UP001324115">
    <property type="component" value="Unassembled WGS sequence"/>
</dbReference>
<comment type="caution">
    <text evidence="12">The sequence shown here is derived from an EMBL/GenBank/DDBJ whole genome shotgun (WGS) entry which is preliminary data.</text>
</comment>
<dbReference type="InterPro" id="IPR027417">
    <property type="entry name" value="P-loop_NTPase"/>
</dbReference>
<evidence type="ECO:0000256" key="1">
    <source>
        <dbReference type="ARBA" id="ARBA00002074"/>
    </source>
</evidence>
<dbReference type="InterPro" id="IPR041118">
    <property type="entry name" value="Rx_N"/>
</dbReference>
<dbReference type="GO" id="GO:0043531">
    <property type="term" value="F:ADP binding"/>
    <property type="evidence" value="ECO:0007669"/>
    <property type="project" value="InterPro"/>
</dbReference>
<dbReference type="Pfam" id="PF25019">
    <property type="entry name" value="LRR_R13L1-DRL21"/>
    <property type="match status" value="1"/>
</dbReference>
<evidence type="ECO:0000256" key="4">
    <source>
        <dbReference type="ARBA" id="ARBA00022737"/>
    </source>
</evidence>
<protein>
    <recommendedName>
        <fullName evidence="11">HMA domain-containing protein</fullName>
    </recommendedName>
</protein>
<dbReference type="Gene3D" id="3.40.50.300">
    <property type="entry name" value="P-loop containing nucleotide triphosphate hydrolases"/>
    <property type="match status" value="1"/>
</dbReference>
<evidence type="ECO:0000256" key="3">
    <source>
        <dbReference type="ARBA" id="ARBA00022667"/>
    </source>
</evidence>
<accession>A0AAN7IZ45</accession>
<gene>
    <name evidence="12" type="ORF">RGQ29_021570</name>
</gene>
<dbReference type="InterPro" id="IPR036163">
    <property type="entry name" value="HMA_dom_sf"/>
</dbReference>
<dbReference type="PROSITE" id="PS50846">
    <property type="entry name" value="HMA_2"/>
    <property type="match status" value="1"/>
</dbReference>
<dbReference type="FunFam" id="3.40.50.300:FF:001091">
    <property type="entry name" value="Probable disease resistance protein At1g61300"/>
    <property type="match status" value="1"/>
</dbReference>
<dbReference type="SUPFAM" id="SSF52540">
    <property type="entry name" value="P-loop containing nucleoside triphosphate hydrolases"/>
    <property type="match status" value="1"/>
</dbReference>
<sequence length="1237" mass="141613">MEALASVILEQFASLEGLSSVYSFNGEVSKLQTTMKNIVAVINEAEERQLKESAVKRWLDQLKEVIYELDDLLDEWNTAITKSIIEDEWNTVIIKSMHEEEAAAENIEKSEVYKIRMHHDGSLHKIRQIISKLKGVETVDTNVPKNEITVKGSMDVNEFTRYLNEKLKTSVVPQKKEDGGYKKDNEGSGSGAGGKKQKAGDGVDEEVIVQVQKRQVKDHAEKLQLDHLNHEANEVLLLDECNTEMIKSKVEEEAENTPLLKEKVNKLSMPLGFVNKIKELTQKLDVIAEGRLTFGFESTSGIVSNKEVEQPPSTAFVDVFDICGRDEQKDNLVSNLLGMGSQEERSPHVISLVGIGGIGKTTLARLAFSDDEVKAHFEKRIWVCVSEHFDEIRVAKEIIENLEGNSSNVTNSSRLFQRIVGLMGGKRFFLVLDDVWTEDLTKWEPFRIALKYGSHGSRILVTTRKNEVAKMMRSVYTINLNVLSWEDCWSVFNKIAFFEMDSKQHQLLEDLGREISKKCKGFPLAAKVLGSFMRFKKSREDWKNVLGSNLWEFDDVESCMFAPLLLSYNDLSPILRRCFSYCAVFPKDTIILVKDLIQLWMAQNYIGARGCMEMERLGQQYFENLAMRSFFQDFERNKDDGRIISCKMHDIVHDFVRLQMNNECFSILVDGKESMVDSFYESTRHLSIEFTRQTQFPASVCNAKNLRTLLTSNTRHVSIKTVLPTLFRHLTCLRALNLNSSSIDKLPDEVENLMHLRFLDLSSNYEIEELPETMCNLCNLQTLDVSGCYLLEKLPLGMGKLINLRHFILDGADFMKMFPKGFGRLNSLRTLSKFIVSGNDESTGCKLEELKNMNHLEGALEIKGLGNVINVLEAKKALLEKKIHLHRLCLDFDREGEKITKMENDQLVLDALKPHPYLEHLEISGTIKFPKWMMSLTKLKNLKLSRFWKSDPFPPLGKLPLLESLEILDFDGVKKVGVEFLGIESNYQKDVGLSSVNLFPNLKYLKFQEMREWEEWDSNGGMREDEGEVIIMPHLRSLNIMYCPKLKALPEFLETIALEELSIEYCSQISNCKMLLTRLKVLKVLVLKQCKNLEHLPSFGKLPFLELLSLWSVDSVKKVGVEFLGIESDYKKEKGLTSSLTLFPELRSLEFWSFGEWEEWDGIGEIRKEDNVVVMPNLRSLIIYNCPKLNSLPHFLQTTPLKNLRISGSPILKKSCQRKIGYNWPKISHIPNIEIND</sequence>
<keyword evidence="3" id="KW-0381">Hypersensitive response</keyword>
<evidence type="ECO:0000259" key="11">
    <source>
        <dbReference type="PROSITE" id="PS50846"/>
    </source>
</evidence>
<feature type="domain" description="HMA" evidence="11">
    <location>
        <begin position="108"/>
        <end position="179"/>
    </location>
</feature>
<dbReference type="PANTHER" id="PTHR36766:SF45">
    <property type="entry name" value="NB-ARC DOMAIN-CONTAINING PROTEIN"/>
    <property type="match status" value="1"/>
</dbReference>
<dbReference type="InterPro" id="IPR006121">
    <property type="entry name" value="HMA_dom"/>
</dbReference>
<dbReference type="Gene3D" id="3.30.70.100">
    <property type="match status" value="1"/>
</dbReference>
<evidence type="ECO:0000256" key="9">
    <source>
        <dbReference type="SAM" id="Coils"/>
    </source>
</evidence>
<dbReference type="SUPFAM" id="SSF55008">
    <property type="entry name" value="HMA, heavy metal-associated domain"/>
    <property type="match status" value="1"/>
</dbReference>
<evidence type="ECO:0000256" key="7">
    <source>
        <dbReference type="ARBA" id="ARBA00022840"/>
    </source>
</evidence>
<evidence type="ECO:0000256" key="8">
    <source>
        <dbReference type="ARBA" id="ARBA00023054"/>
    </source>
</evidence>
<evidence type="ECO:0000313" key="12">
    <source>
        <dbReference type="EMBL" id="KAK4591416.1"/>
    </source>
</evidence>
<feature type="coiled-coil region" evidence="9">
    <location>
        <begin position="28"/>
        <end position="75"/>
    </location>
</feature>
<dbReference type="GO" id="GO:0005524">
    <property type="term" value="F:ATP binding"/>
    <property type="evidence" value="ECO:0007669"/>
    <property type="project" value="UniProtKB-KW"/>
</dbReference>
<dbReference type="PANTHER" id="PTHR36766">
    <property type="entry name" value="PLANT BROAD-SPECTRUM MILDEW RESISTANCE PROTEIN RPW8"/>
    <property type="match status" value="1"/>
</dbReference>
<dbReference type="Pfam" id="PF18052">
    <property type="entry name" value="Rx_N"/>
    <property type="match status" value="1"/>
</dbReference>
<dbReference type="InterPro" id="IPR036388">
    <property type="entry name" value="WH-like_DNA-bd_sf"/>
</dbReference>
<dbReference type="Gene3D" id="1.10.10.10">
    <property type="entry name" value="Winged helix-like DNA-binding domain superfamily/Winged helix DNA-binding domain"/>
    <property type="match status" value="1"/>
</dbReference>
<dbReference type="Gene3D" id="3.80.10.10">
    <property type="entry name" value="Ribonuclease Inhibitor"/>
    <property type="match status" value="2"/>
</dbReference>
<dbReference type="InterPro" id="IPR056789">
    <property type="entry name" value="LRR_R13L1-DRL21"/>
</dbReference>
<dbReference type="InterPro" id="IPR058922">
    <property type="entry name" value="WHD_DRP"/>
</dbReference>
<dbReference type="Pfam" id="PF23559">
    <property type="entry name" value="WHD_DRP"/>
    <property type="match status" value="1"/>
</dbReference>
<dbReference type="Pfam" id="PF00931">
    <property type="entry name" value="NB-ARC"/>
    <property type="match status" value="1"/>
</dbReference>
<dbReference type="GO" id="GO:0046872">
    <property type="term" value="F:metal ion binding"/>
    <property type="evidence" value="ECO:0007669"/>
    <property type="project" value="InterPro"/>
</dbReference>
<evidence type="ECO:0000256" key="5">
    <source>
        <dbReference type="ARBA" id="ARBA00022741"/>
    </source>
</evidence>
<dbReference type="Gene3D" id="1.10.8.430">
    <property type="entry name" value="Helical domain of apoptotic protease-activating factors"/>
    <property type="match status" value="1"/>
</dbReference>
<proteinExistence type="predicted"/>
<dbReference type="PRINTS" id="PR00364">
    <property type="entry name" value="DISEASERSIST"/>
</dbReference>
<dbReference type="GO" id="GO:0051707">
    <property type="term" value="P:response to other organism"/>
    <property type="evidence" value="ECO:0007669"/>
    <property type="project" value="UniProtKB-ARBA"/>
</dbReference>
<dbReference type="FunFam" id="1.10.10.10:FF:000322">
    <property type="entry name" value="Probable disease resistance protein At1g63360"/>
    <property type="match status" value="1"/>
</dbReference>
<feature type="region of interest" description="Disordered" evidence="10">
    <location>
        <begin position="173"/>
        <end position="203"/>
    </location>
</feature>
<dbReference type="EMBL" id="JAXUIC010000005">
    <property type="protein sequence ID" value="KAK4591416.1"/>
    <property type="molecule type" value="Genomic_DNA"/>
</dbReference>
<reference evidence="12 13" key="1">
    <citation type="journal article" date="2023" name="G3 (Bethesda)">
        <title>A haplotype-resolved chromosome-scale genome for Quercus rubra L. provides insights into the genetics of adaptive traits for red oak species.</title>
        <authorList>
            <person name="Kapoor B."/>
            <person name="Jenkins J."/>
            <person name="Schmutz J."/>
            <person name="Zhebentyayeva T."/>
            <person name="Kuelheim C."/>
            <person name="Coggeshall M."/>
            <person name="Heim C."/>
            <person name="Lasky J.R."/>
            <person name="Leites L."/>
            <person name="Islam-Faridi N."/>
            <person name="Romero-Severson J."/>
            <person name="DeLeo V.L."/>
            <person name="Lucas S.M."/>
            <person name="Lazic D."/>
            <person name="Gailing O."/>
            <person name="Carlson J."/>
            <person name="Staton M."/>
        </authorList>
    </citation>
    <scope>NUCLEOTIDE SEQUENCE [LARGE SCALE GENOMIC DNA]</scope>
    <source>
        <strain evidence="12">Pseudo-F2</strain>
    </source>
</reference>
<dbReference type="AlphaFoldDB" id="A0AAN7IZ45"/>
<evidence type="ECO:0000256" key="2">
    <source>
        <dbReference type="ARBA" id="ARBA00022614"/>
    </source>
</evidence>
<evidence type="ECO:0000256" key="10">
    <source>
        <dbReference type="SAM" id="MobiDB-lite"/>
    </source>
</evidence>